<organism evidence="2 3">
    <name type="scientific">Streptomyces lannensis</name>
    <dbReference type="NCBI Taxonomy" id="766498"/>
    <lineage>
        <taxon>Bacteria</taxon>
        <taxon>Bacillati</taxon>
        <taxon>Actinomycetota</taxon>
        <taxon>Actinomycetes</taxon>
        <taxon>Kitasatosporales</taxon>
        <taxon>Streptomycetaceae</taxon>
        <taxon>Streptomyces</taxon>
    </lineage>
</organism>
<gene>
    <name evidence="2" type="ORF">GCM10022207_29890</name>
</gene>
<feature type="region of interest" description="Disordered" evidence="1">
    <location>
        <begin position="1"/>
        <end position="31"/>
    </location>
</feature>
<dbReference type="EMBL" id="BAAAZA010000007">
    <property type="protein sequence ID" value="GAA3863856.1"/>
    <property type="molecule type" value="Genomic_DNA"/>
</dbReference>
<comment type="caution">
    <text evidence="2">The sequence shown here is derived from an EMBL/GenBank/DDBJ whole genome shotgun (WGS) entry which is preliminary data.</text>
</comment>
<feature type="compositionally biased region" description="Low complexity" evidence="1">
    <location>
        <begin position="16"/>
        <end position="27"/>
    </location>
</feature>
<accession>A0ABP7K419</accession>
<proteinExistence type="predicted"/>
<name>A0ABP7K419_9ACTN</name>
<dbReference type="Proteomes" id="UP001501563">
    <property type="component" value="Unassembled WGS sequence"/>
</dbReference>
<reference evidence="3" key="1">
    <citation type="journal article" date="2019" name="Int. J. Syst. Evol. Microbiol.">
        <title>The Global Catalogue of Microorganisms (GCM) 10K type strain sequencing project: providing services to taxonomists for standard genome sequencing and annotation.</title>
        <authorList>
            <consortium name="The Broad Institute Genomics Platform"/>
            <consortium name="The Broad Institute Genome Sequencing Center for Infectious Disease"/>
            <person name="Wu L."/>
            <person name="Ma J."/>
        </authorList>
    </citation>
    <scope>NUCLEOTIDE SEQUENCE [LARGE SCALE GENOMIC DNA]</scope>
    <source>
        <strain evidence="3">JCM 16578</strain>
    </source>
</reference>
<evidence type="ECO:0000256" key="1">
    <source>
        <dbReference type="SAM" id="MobiDB-lite"/>
    </source>
</evidence>
<keyword evidence="3" id="KW-1185">Reference proteome</keyword>
<evidence type="ECO:0000313" key="3">
    <source>
        <dbReference type="Proteomes" id="UP001501563"/>
    </source>
</evidence>
<evidence type="ECO:0000313" key="2">
    <source>
        <dbReference type="EMBL" id="GAA3863856.1"/>
    </source>
</evidence>
<protein>
    <submittedName>
        <fullName evidence="2">Uncharacterized protein</fullName>
    </submittedName>
</protein>
<sequence length="181" mass="20072">MHCNYQGSQDHEWTETTEMTTTSTETTDATERIHADHAVIKRLGNWTRTGHIQVRARRGLAVLDLRSPDLPDDIDLHLELQRATVKLLVPDDAVVDHWALGWTARGKVKDAQGRTAEDSALADARRIRLTGVAADSEVRVHRGGIAVLSAMCSRAYLRDLRLAHRTGGHPTVDDPARSHGH</sequence>